<keyword evidence="2" id="KW-1185">Reference proteome</keyword>
<gene>
    <name evidence="1" type="ORF">HHK36_030320</name>
</gene>
<evidence type="ECO:0000313" key="1">
    <source>
        <dbReference type="EMBL" id="KAF8376949.1"/>
    </source>
</evidence>
<evidence type="ECO:0000313" key="2">
    <source>
        <dbReference type="Proteomes" id="UP000655225"/>
    </source>
</evidence>
<sequence length="193" mass="21994">MPSSVTITITIAMSTKHISGEKYRKKHYSVEQPSSSDNRKRRFERIFSEEDEILRITKTSPSPVSATATRLFHLIGKSLSAAFSHVQLTENWDSNIGSESTTNPMSSMFSRFLTKSGARRIQGVLLLKRKMLKEEMSCNVDGLQSLDESILRRMNEEWRSQQIIEAAVFAKRVELIQEQTKLFLDAFASSSRN</sequence>
<name>A0A834Y9P4_TETSI</name>
<organism evidence="1 2">
    <name type="scientific">Tetracentron sinense</name>
    <name type="common">Spur-leaf</name>
    <dbReference type="NCBI Taxonomy" id="13715"/>
    <lineage>
        <taxon>Eukaryota</taxon>
        <taxon>Viridiplantae</taxon>
        <taxon>Streptophyta</taxon>
        <taxon>Embryophyta</taxon>
        <taxon>Tracheophyta</taxon>
        <taxon>Spermatophyta</taxon>
        <taxon>Magnoliopsida</taxon>
        <taxon>Trochodendrales</taxon>
        <taxon>Trochodendraceae</taxon>
        <taxon>Tetracentron</taxon>
    </lineage>
</organism>
<reference evidence="1 2" key="1">
    <citation type="submission" date="2020-04" db="EMBL/GenBank/DDBJ databases">
        <title>Plant Genome Project.</title>
        <authorList>
            <person name="Zhang R.-G."/>
        </authorList>
    </citation>
    <scope>NUCLEOTIDE SEQUENCE [LARGE SCALE GENOMIC DNA]</scope>
    <source>
        <strain evidence="1">YNK0</strain>
        <tissue evidence="1">Leaf</tissue>
    </source>
</reference>
<dbReference type="Proteomes" id="UP000655225">
    <property type="component" value="Unassembled WGS sequence"/>
</dbReference>
<comment type="caution">
    <text evidence="1">The sequence shown here is derived from an EMBL/GenBank/DDBJ whole genome shotgun (WGS) entry which is preliminary data.</text>
</comment>
<dbReference type="AlphaFoldDB" id="A0A834Y9P4"/>
<proteinExistence type="predicted"/>
<dbReference type="EMBL" id="JABCRI010000024">
    <property type="protein sequence ID" value="KAF8376949.1"/>
    <property type="molecule type" value="Genomic_DNA"/>
</dbReference>
<protein>
    <submittedName>
        <fullName evidence="1">Uncharacterized protein</fullName>
    </submittedName>
</protein>
<accession>A0A834Y9P4</accession>